<gene>
    <name evidence="1" type="ORF">K8V01_10595</name>
</gene>
<dbReference type="AlphaFoldDB" id="A0A921MP18"/>
<reference evidence="1" key="2">
    <citation type="submission" date="2021-09" db="EMBL/GenBank/DDBJ databases">
        <authorList>
            <person name="Gilroy R."/>
        </authorList>
    </citation>
    <scope>NUCLEOTIDE SEQUENCE</scope>
    <source>
        <strain evidence="1">CHK179-5677</strain>
    </source>
</reference>
<accession>A0A921MP18</accession>
<reference evidence="1" key="1">
    <citation type="journal article" date="2021" name="PeerJ">
        <title>Extensive microbial diversity within the chicken gut microbiome revealed by metagenomics and culture.</title>
        <authorList>
            <person name="Gilroy R."/>
            <person name="Ravi A."/>
            <person name="Getino M."/>
            <person name="Pursley I."/>
            <person name="Horton D.L."/>
            <person name="Alikhan N.F."/>
            <person name="Baker D."/>
            <person name="Gharbi K."/>
            <person name="Hall N."/>
            <person name="Watson M."/>
            <person name="Adriaenssens E.M."/>
            <person name="Foster-Nyarko E."/>
            <person name="Jarju S."/>
            <person name="Secka A."/>
            <person name="Antonio M."/>
            <person name="Oren A."/>
            <person name="Chaudhuri R.R."/>
            <person name="La Ragione R."/>
            <person name="Hildebrand F."/>
            <person name="Pallen M.J."/>
        </authorList>
    </citation>
    <scope>NUCLEOTIDE SEQUENCE</scope>
    <source>
        <strain evidence="1">CHK179-5677</strain>
    </source>
</reference>
<name>A0A921MP18_9FIRM</name>
<evidence type="ECO:0000313" key="1">
    <source>
        <dbReference type="EMBL" id="HJG87451.1"/>
    </source>
</evidence>
<protein>
    <submittedName>
        <fullName evidence="1">Uncharacterized protein</fullName>
    </submittedName>
</protein>
<dbReference type="RefSeq" id="WP_294756062.1">
    <property type="nucleotide sequence ID" value="NZ_DYUC01000106.1"/>
</dbReference>
<proteinExistence type="predicted"/>
<comment type="caution">
    <text evidence="1">The sequence shown here is derived from an EMBL/GenBank/DDBJ whole genome shotgun (WGS) entry which is preliminary data.</text>
</comment>
<dbReference type="EMBL" id="DYUC01000106">
    <property type="protein sequence ID" value="HJG87451.1"/>
    <property type="molecule type" value="Genomic_DNA"/>
</dbReference>
<dbReference type="Proteomes" id="UP000760668">
    <property type="component" value="Unassembled WGS sequence"/>
</dbReference>
<sequence>MITVTLTAAGWTGAAAPYTQTAQAAGVAAGAELVLHPNKAATAEQRAAARAALLALTGSGDGSVTIVADGTKPAIDLPVSVEVLLDGRVDALESALQGDGSYTSKYSGEEIDQLLDTIAAQ</sequence>
<organism evidence="1 2">
    <name type="scientific">Pseudoflavonifractor capillosus</name>
    <dbReference type="NCBI Taxonomy" id="106588"/>
    <lineage>
        <taxon>Bacteria</taxon>
        <taxon>Bacillati</taxon>
        <taxon>Bacillota</taxon>
        <taxon>Clostridia</taxon>
        <taxon>Eubacteriales</taxon>
        <taxon>Oscillospiraceae</taxon>
        <taxon>Pseudoflavonifractor</taxon>
    </lineage>
</organism>
<evidence type="ECO:0000313" key="2">
    <source>
        <dbReference type="Proteomes" id="UP000760668"/>
    </source>
</evidence>